<sequence length="320" mass="34815">MASLTDDLQERIRGYRKRLEAAPDSYAFAPLADLYLQAGQGEEALAAARDGVARHPGFLAGRMALARACRQQRLYDEALQALAVVVTATPESLEAQQMRVELSRAAGRHDEALAALRTILEFYPDDLGVRAELAALESSLWDTPPLVDAGGELELIELSDDDVIPEEADESGEETLAVLANAPVVRKTDPWITVDRFAPEPEALFDGIGREAAADDELPLPELAADDDPMITPTVAELYLSQGFGDRAREIYRMLHVRNPEDAAVAARLVELEGMETPDTVEEGAAAGTAAAADRSATNREKVVVLEGWLENIRRVRTCR</sequence>
<dbReference type="Pfam" id="PF13428">
    <property type="entry name" value="TPR_14"/>
    <property type="match status" value="1"/>
</dbReference>
<dbReference type="SUPFAM" id="SSF48452">
    <property type="entry name" value="TPR-like"/>
    <property type="match status" value="1"/>
</dbReference>
<reference evidence="1 2" key="1">
    <citation type="submission" date="2022-03" db="EMBL/GenBank/DDBJ databases">
        <authorList>
            <person name="Koch H."/>
        </authorList>
    </citation>
    <scope>NUCLEOTIDE SEQUENCE [LARGE SCALE GENOMIC DNA]</scope>
    <source>
        <strain evidence="1 2">G1</strain>
    </source>
</reference>
<evidence type="ECO:0000313" key="1">
    <source>
        <dbReference type="EMBL" id="CAH2032164.1"/>
    </source>
</evidence>
<name>A0ABN8HH59_9BACT</name>
<keyword evidence="2" id="KW-1185">Reference proteome</keyword>
<dbReference type="Gene3D" id="1.25.40.10">
    <property type="entry name" value="Tetratricopeptide repeat domain"/>
    <property type="match status" value="1"/>
</dbReference>
<dbReference type="InterPro" id="IPR011990">
    <property type="entry name" value="TPR-like_helical_dom_sf"/>
</dbReference>
<dbReference type="RefSeq" id="WP_305732939.1">
    <property type="nucleotide sequence ID" value="NZ_OW150024.1"/>
</dbReference>
<protein>
    <submittedName>
        <fullName evidence="1">Tetratricopeptide TPR_2 repeat protein</fullName>
    </submittedName>
</protein>
<dbReference type="Pfam" id="PF13432">
    <property type="entry name" value="TPR_16"/>
    <property type="match status" value="1"/>
</dbReference>
<proteinExistence type="predicted"/>
<dbReference type="Proteomes" id="UP001295463">
    <property type="component" value="Chromosome"/>
</dbReference>
<gene>
    <name evidence="1" type="ORF">GEAMG1_2328</name>
</gene>
<evidence type="ECO:0000313" key="2">
    <source>
        <dbReference type="Proteomes" id="UP001295463"/>
    </source>
</evidence>
<organism evidence="1 2">
    <name type="scientific">Trichlorobacter ammonificans</name>
    <dbReference type="NCBI Taxonomy" id="2916410"/>
    <lineage>
        <taxon>Bacteria</taxon>
        <taxon>Pseudomonadati</taxon>
        <taxon>Thermodesulfobacteriota</taxon>
        <taxon>Desulfuromonadia</taxon>
        <taxon>Geobacterales</taxon>
        <taxon>Geobacteraceae</taxon>
        <taxon>Trichlorobacter</taxon>
    </lineage>
</organism>
<accession>A0ABN8HH59</accession>
<dbReference type="EMBL" id="OW150024">
    <property type="protein sequence ID" value="CAH2032164.1"/>
    <property type="molecule type" value="Genomic_DNA"/>
</dbReference>